<accession>A0A4V2Q9E0</accession>
<dbReference type="Pfam" id="PF08281">
    <property type="entry name" value="Sigma70_r4_2"/>
    <property type="match status" value="1"/>
</dbReference>
<dbReference type="PANTHER" id="PTHR35004:SF7">
    <property type="entry name" value="INTEGRASE PROTEIN"/>
    <property type="match status" value="1"/>
</dbReference>
<dbReference type="PANTHER" id="PTHR35004">
    <property type="entry name" value="TRANSPOSASE RV3428C-RELATED"/>
    <property type="match status" value="1"/>
</dbReference>
<feature type="domain" description="Integrase catalytic" evidence="2">
    <location>
        <begin position="121"/>
        <end position="301"/>
    </location>
</feature>
<dbReference type="OrthoDB" id="92877at2"/>
<dbReference type="InterPro" id="IPR001584">
    <property type="entry name" value="Integrase_cat-core"/>
</dbReference>
<proteinExistence type="predicted"/>
<dbReference type="Pfam" id="PF22483">
    <property type="entry name" value="Mu-transpos_C_2"/>
    <property type="match status" value="1"/>
</dbReference>
<dbReference type="GO" id="GO:0006352">
    <property type="term" value="P:DNA-templated transcription initiation"/>
    <property type="evidence" value="ECO:0007669"/>
    <property type="project" value="InterPro"/>
</dbReference>
<dbReference type="EMBL" id="SLUL01000032">
    <property type="protein sequence ID" value="TCL42898.1"/>
    <property type="molecule type" value="Genomic_DNA"/>
</dbReference>
<dbReference type="GO" id="GO:0015074">
    <property type="term" value="P:DNA integration"/>
    <property type="evidence" value="ECO:0007669"/>
    <property type="project" value="InterPro"/>
</dbReference>
<gene>
    <name evidence="3" type="ORF">EDD69_1321</name>
</gene>
<name>A0A4V2Q9E0_9BACL</name>
<evidence type="ECO:0000313" key="4">
    <source>
        <dbReference type="Proteomes" id="UP000295658"/>
    </source>
</evidence>
<dbReference type="InterPro" id="IPR013249">
    <property type="entry name" value="RNA_pol_sigma70_r4_t2"/>
</dbReference>
<dbReference type="RefSeq" id="WP_132949716.1">
    <property type="nucleotide sequence ID" value="NZ_BSVG01000021.1"/>
</dbReference>
<dbReference type="GO" id="GO:0016987">
    <property type="term" value="F:sigma factor activity"/>
    <property type="evidence" value="ECO:0007669"/>
    <property type="project" value="InterPro"/>
</dbReference>
<feature type="domain" description="HTH cro/C1-type" evidence="1">
    <location>
        <begin position="10"/>
        <end position="38"/>
    </location>
</feature>
<dbReference type="SUPFAM" id="SSF46689">
    <property type="entry name" value="Homeodomain-like"/>
    <property type="match status" value="1"/>
</dbReference>
<dbReference type="InterPro" id="IPR001387">
    <property type="entry name" value="Cro/C1-type_HTH"/>
</dbReference>
<dbReference type="InterPro" id="IPR054353">
    <property type="entry name" value="IstA-like_C"/>
</dbReference>
<dbReference type="AlphaFoldDB" id="A0A4V2Q9E0"/>
<dbReference type="InterPro" id="IPR009057">
    <property type="entry name" value="Homeodomain-like_sf"/>
</dbReference>
<comment type="caution">
    <text evidence="3">The sequence shown here is derived from an EMBL/GenBank/DDBJ whole genome shotgun (WGS) entry which is preliminary data.</text>
</comment>
<dbReference type="PROSITE" id="PS50994">
    <property type="entry name" value="INTEGRASE"/>
    <property type="match status" value="1"/>
</dbReference>
<keyword evidence="4" id="KW-1185">Reference proteome</keyword>
<evidence type="ECO:0000313" key="3">
    <source>
        <dbReference type="EMBL" id="TCL42898.1"/>
    </source>
</evidence>
<dbReference type="Proteomes" id="UP000295658">
    <property type="component" value="Unassembled WGS sequence"/>
</dbReference>
<dbReference type="GO" id="GO:0003677">
    <property type="term" value="F:DNA binding"/>
    <property type="evidence" value="ECO:0007669"/>
    <property type="project" value="InterPro"/>
</dbReference>
<dbReference type="NCBIfam" id="NF033546">
    <property type="entry name" value="transpos_IS21"/>
    <property type="match status" value="1"/>
</dbReference>
<evidence type="ECO:0000259" key="2">
    <source>
        <dbReference type="PROSITE" id="PS50994"/>
    </source>
</evidence>
<protein>
    <submittedName>
        <fullName evidence="3">Transposase</fullName>
    </submittedName>
</protein>
<evidence type="ECO:0000259" key="1">
    <source>
        <dbReference type="PROSITE" id="PS50943"/>
    </source>
</evidence>
<sequence length="509" mass="59652">MIKMAQFHHIKFLHEVEGLSQRQIAQKLGISRNTVSKYLKQNEAPTTIHRQKNYHGKEYSDETKRVLPIIDQWLEDDLKRWGKQRHTAARIYRRLVDEYNFKGSESNIRKVVAKRKKKLQEVFIPLDFQLGHQFQFDWGEADIILQGRTQRIYLFCMQLSASRMRFVRAYLHEKQEAFLDGFVHAFEFFGGVPTEGVFDNLKTAVVKILQGRDRLEQDAFLALQAHYLFKAEFCNIRSGNEKGRVEGTVGYVRRNAFVPLPDVQSLEELNAYLLDWCLREAEEKTVPFTKETIAQMWAKEKEYLHPLPEKKFEACRLVSCQVNKTSLITVETNQYSVPCSYVGQAVWAKMFVDHVIVVAQNQVIAEHPRSYERNQMITNLDHYLEALLKKPRAIRDAHAFQSSDLPDVFRRFHRKMREQEGAAGDRKFIRLLLLHREIGMKKLTQALREAEQAQVYRYEVVHEIIQRLTNNYLQVQDLSKEKTPVNLLDYKIQKANVAQYGQLTGGQMK</sequence>
<dbReference type="CDD" id="cd00093">
    <property type="entry name" value="HTH_XRE"/>
    <property type="match status" value="1"/>
</dbReference>
<dbReference type="PROSITE" id="PS50943">
    <property type="entry name" value="HTH_CROC1"/>
    <property type="match status" value="1"/>
</dbReference>
<reference evidence="3 4" key="1">
    <citation type="submission" date="2019-03" db="EMBL/GenBank/DDBJ databases">
        <title>Genomic Encyclopedia of Type Strains, Phase IV (KMG-IV): sequencing the most valuable type-strain genomes for metagenomic binning, comparative biology and taxonomic classification.</title>
        <authorList>
            <person name="Goeker M."/>
        </authorList>
    </citation>
    <scope>NUCLEOTIDE SEQUENCE [LARGE SCALE GENOMIC DNA]</scope>
    <source>
        <strain evidence="3 4">DSM 24979</strain>
    </source>
</reference>
<organism evidence="3 4">
    <name type="scientific">Thermolongibacillus altinsuensis</name>
    <dbReference type="NCBI Taxonomy" id="575256"/>
    <lineage>
        <taxon>Bacteria</taxon>
        <taxon>Bacillati</taxon>
        <taxon>Bacillota</taxon>
        <taxon>Bacilli</taxon>
        <taxon>Bacillales</taxon>
        <taxon>Anoxybacillaceae</taxon>
        <taxon>Thermolongibacillus</taxon>
    </lineage>
</organism>
<dbReference type="Gene3D" id="1.10.10.60">
    <property type="entry name" value="Homeodomain-like"/>
    <property type="match status" value="1"/>
</dbReference>